<dbReference type="AlphaFoldDB" id="A0A2T4S9I4"/>
<gene>
    <name evidence="3" type="ORF">BUZ61_09170</name>
</gene>
<proteinExistence type="predicted"/>
<comment type="caution">
    <text evidence="3">The sequence shown here is derived from an EMBL/GenBank/DDBJ whole genome shotgun (WGS) entry which is preliminary data.</text>
</comment>
<evidence type="ECO:0000313" key="3">
    <source>
        <dbReference type="EMBL" id="PTK58485.1"/>
    </source>
</evidence>
<dbReference type="EMBL" id="PZHR01000047">
    <property type="protein sequence ID" value="PTK58485.1"/>
    <property type="molecule type" value="Genomic_DNA"/>
</dbReference>
<dbReference type="InterPro" id="IPR035940">
    <property type="entry name" value="CAP_sf"/>
</dbReference>
<dbReference type="PANTHER" id="PTHR31157:SF1">
    <property type="entry name" value="SCP DOMAIN-CONTAINING PROTEIN"/>
    <property type="match status" value="1"/>
</dbReference>
<evidence type="ECO:0000259" key="1">
    <source>
        <dbReference type="Pfam" id="PF00188"/>
    </source>
</evidence>
<protein>
    <submittedName>
        <fullName evidence="3">Secretion protein</fullName>
    </submittedName>
</protein>
<dbReference type="OrthoDB" id="9783944at2"/>
<evidence type="ECO:0000313" key="4">
    <source>
        <dbReference type="Proteomes" id="UP000240400"/>
    </source>
</evidence>
<reference evidence="3 4" key="1">
    <citation type="journal article" date="2016" name="Front. Microbiol.">
        <title>Comprehensive Phylogenetic Analysis of Bovine Non-aureus Staphylococci Species Based on Whole-Genome Sequencing.</title>
        <authorList>
            <person name="Naushad S."/>
            <person name="Barkema H.W."/>
            <person name="Luby C."/>
            <person name="Condas L.A."/>
            <person name="Nobrega D.B."/>
            <person name="Carson D.A."/>
            <person name="De Buck J."/>
        </authorList>
    </citation>
    <scope>NUCLEOTIDE SEQUENCE [LARGE SCALE GENOMIC DNA]</scope>
    <source>
        <strain evidence="3 4">SNUC 4337</strain>
    </source>
</reference>
<evidence type="ECO:0000259" key="2">
    <source>
        <dbReference type="Pfam" id="PF14504"/>
    </source>
</evidence>
<organism evidence="3 4">
    <name type="scientific">Staphylococcus nepalensis</name>
    <dbReference type="NCBI Taxonomy" id="214473"/>
    <lineage>
        <taxon>Bacteria</taxon>
        <taxon>Bacillati</taxon>
        <taxon>Bacillota</taxon>
        <taxon>Bacilli</taxon>
        <taxon>Bacillales</taxon>
        <taxon>Staphylococcaceae</taxon>
        <taxon>Staphylococcus</taxon>
    </lineage>
</organism>
<dbReference type="Pfam" id="PF14504">
    <property type="entry name" value="CAP_assoc_N"/>
    <property type="match status" value="1"/>
</dbReference>
<accession>A0A2T4S9I4</accession>
<dbReference type="CDD" id="cd05379">
    <property type="entry name" value="CAP_bacterial"/>
    <property type="match status" value="1"/>
</dbReference>
<dbReference type="SUPFAM" id="SSF55797">
    <property type="entry name" value="PR-1-like"/>
    <property type="match status" value="1"/>
</dbReference>
<dbReference type="InterPro" id="IPR029410">
    <property type="entry name" value="CAP_assoc"/>
</dbReference>
<dbReference type="Proteomes" id="UP000240400">
    <property type="component" value="Unassembled WGS sequence"/>
</dbReference>
<dbReference type="PANTHER" id="PTHR31157">
    <property type="entry name" value="SCP DOMAIN-CONTAINING PROTEIN"/>
    <property type="match status" value="1"/>
</dbReference>
<feature type="domain" description="CAP-associated" evidence="2">
    <location>
        <begin position="66"/>
        <end position="201"/>
    </location>
</feature>
<feature type="domain" description="SCP" evidence="1">
    <location>
        <begin position="219"/>
        <end position="335"/>
    </location>
</feature>
<dbReference type="RefSeq" id="WP_107644325.1">
    <property type="nucleotide sequence ID" value="NZ_PZHR01000047.1"/>
</dbReference>
<dbReference type="Gene3D" id="3.40.33.10">
    <property type="entry name" value="CAP"/>
    <property type="match status" value="1"/>
</dbReference>
<dbReference type="Pfam" id="PF00188">
    <property type="entry name" value="CAP"/>
    <property type="match status" value="1"/>
</dbReference>
<dbReference type="InterPro" id="IPR014044">
    <property type="entry name" value="CAP_dom"/>
</dbReference>
<sequence length="337" mass="38847">MKRFLLYVIVLLLIVLITPIKEFAPLESLQQQFKSKVDSWSSDKPLTENTLKVPDEQDFALNNIQMNMSKEKVEEKLGKAKRVTSNEYGTNWHTYYSDDYRSFVMVSYIKDKVNGLYSNQNVISSKSKIKYNSPKDTVRDRLGDPISTKQKGHINIDVQDSEFDNFKKDNIYTTAFYDKHNQNHLTALLLISEEMENRLQQQYGAPSDNLAKSFELQNFDLVNAERVQHGLNTLDYSTTISDTARKHSTDMAENNYFNHDNLSGDSPFDRLESDGHDFNAAGENLAYGQQSSIYAHQGLMNSLGHRKNILKKEFRTLGVGVDFNEQRQPYWTENYTG</sequence>
<name>A0A2T4S9I4_9STAP</name>